<dbReference type="Gene3D" id="1.10.10.10">
    <property type="entry name" value="Winged helix-like DNA-binding domain superfamily/Winged helix DNA-binding domain"/>
    <property type="match status" value="1"/>
</dbReference>
<dbReference type="InterPro" id="IPR011711">
    <property type="entry name" value="GntR_C"/>
</dbReference>
<dbReference type="RefSeq" id="WP_345149216.1">
    <property type="nucleotide sequence ID" value="NZ_BAABEO010000008.1"/>
</dbReference>
<dbReference type="SMART" id="SM00895">
    <property type="entry name" value="FCD"/>
    <property type="match status" value="1"/>
</dbReference>
<dbReference type="PANTHER" id="PTHR43537">
    <property type="entry name" value="TRANSCRIPTIONAL REGULATOR, GNTR FAMILY"/>
    <property type="match status" value="1"/>
</dbReference>
<keyword evidence="3" id="KW-0804">Transcription</keyword>
<dbReference type="SUPFAM" id="SSF48008">
    <property type="entry name" value="GntR ligand-binding domain-like"/>
    <property type="match status" value="1"/>
</dbReference>
<protein>
    <submittedName>
        <fullName evidence="5">GntR family transcriptional regulator</fullName>
    </submittedName>
</protein>
<evidence type="ECO:0000259" key="4">
    <source>
        <dbReference type="PROSITE" id="PS50949"/>
    </source>
</evidence>
<gene>
    <name evidence="5" type="ORF">GCM10023081_12010</name>
</gene>
<evidence type="ECO:0000313" key="6">
    <source>
        <dbReference type="Proteomes" id="UP001500752"/>
    </source>
</evidence>
<dbReference type="Gene3D" id="1.20.120.530">
    <property type="entry name" value="GntR ligand-binding domain-like"/>
    <property type="match status" value="1"/>
</dbReference>
<proteinExistence type="predicted"/>
<dbReference type="PANTHER" id="PTHR43537:SF24">
    <property type="entry name" value="GLUCONATE OPERON TRANSCRIPTIONAL REPRESSOR"/>
    <property type="match status" value="1"/>
</dbReference>
<reference evidence="6" key="1">
    <citation type="journal article" date="2019" name="Int. J. Syst. Evol. Microbiol.">
        <title>The Global Catalogue of Microorganisms (GCM) 10K type strain sequencing project: providing services to taxonomists for standard genome sequencing and annotation.</title>
        <authorList>
            <consortium name="The Broad Institute Genomics Platform"/>
            <consortium name="The Broad Institute Genome Sequencing Center for Infectious Disease"/>
            <person name="Wu L."/>
            <person name="Ma J."/>
        </authorList>
    </citation>
    <scope>NUCLEOTIDE SEQUENCE [LARGE SCALE GENOMIC DNA]</scope>
    <source>
        <strain evidence="6">JCM 30742</strain>
    </source>
</reference>
<sequence length="225" mass="24929">MGMQVELPQSRIDAVLGAIRHGILTSELLPGQPLVEAELAQRLGVSKTPVREALKILSNSGLVQFAPYKGARVQEVDRTLTLAVRDLRLLLEPEAVRRTVALGAGHYWDRAAEILERAHGLLETNDRATLSLLNRDFHASLYAGCGNPLLLEVLDNLRDRTALISVFGWRAAGNDDEVPAYRREWLEHQEILDAARAGQADVAADLSEKHMTRFFERILAILPDG</sequence>
<dbReference type="Proteomes" id="UP001500752">
    <property type="component" value="Unassembled WGS sequence"/>
</dbReference>
<keyword evidence="1" id="KW-0805">Transcription regulation</keyword>
<dbReference type="SUPFAM" id="SSF46785">
    <property type="entry name" value="Winged helix' DNA-binding domain"/>
    <property type="match status" value="1"/>
</dbReference>
<dbReference type="InterPro" id="IPR000524">
    <property type="entry name" value="Tscrpt_reg_HTH_GntR"/>
</dbReference>
<dbReference type="Pfam" id="PF00392">
    <property type="entry name" value="GntR"/>
    <property type="match status" value="1"/>
</dbReference>
<dbReference type="Pfam" id="PF07729">
    <property type="entry name" value="FCD"/>
    <property type="match status" value="1"/>
</dbReference>
<accession>A0ABP7C1M7</accession>
<dbReference type="InterPro" id="IPR008920">
    <property type="entry name" value="TF_FadR/GntR_C"/>
</dbReference>
<dbReference type="CDD" id="cd07377">
    <property type="entry name" value="WHTH_GntR"/>
    <property type="match status" value="1"/>
</dbReference>
<comment type="caution">
    <text evidence="5">The sequence shown here is derived from an EMBL/GenBank/DDBJ whole genome shotgun (WGS) entry which is preliminary data.</text>
</comment>
<evidence type="ECO:0000256" key="3">
    <source>
        <dbReference type="ARBA" id="ARBA00023163"/>
    </source>
</evidence>
<evidence type="ECO:0000256" key="1">
    <source>
        <dbReference type="ARBA" id="ARBA00023015"/>
    </source>
</evidence>
<keyword evidence="2" id="KW-0238">DNA-binding</keyword>
<organism evidence="5 6">
    <name type="scientific">Arthrobacter ginkgonis</name>
    <dbReference type="NCBI Taxonomy" id="1630594"/>
    <lineage>
        <taxon>Bacteria</taxon>
        <taxon>Bacillati</taxon>
        <taxon>Actinomycetota</taxon>
        <taxon>Actinomycetes</taxon>
        <taxon>Micrococcales</taxon>
        <taxon>Micrococcaceae</taxon>
        <taxon>Arthrobacter</taxon>
    </lineage>
</organism>
<feature type="domain" description="HTH gntR-type" evidence="4">
    <location>
        <begin position="9"/>
        <end position="76"/>
    </location>
</feature>
<dbReference type="EMBL" id="BAABEO010000008">
    <property type="protein sequence ID" value="GAA3675183.1"/>
    <property type="molecule type" value="Genomic_DNA"/>
</dbReference>
<dbReference type="InterPro" id="IPR036390">
    <property type="entry name" value="WH_DNA-bd_sf"/>
</dbReference>
<dbReference type="InterPro" id="IPR036388">
    <property type="entry name" value="WH-like_DNA-bd_sf"/>
</dbReference>
<dbReference type="PROSITE" id="PS50949">
    <property type="entry name" value="HTH_GNTR"/>
    <property type="match status" value="1"/>
</dbReference>
<dbReference type="SMART" id="SM00345">
    <property type="entry name" value="HTH_GNTR"/>
    <property type="match status" value="1"/>
</dbReference>
<name>A0ABP7C1M7_9MICC</name>
<evidence type="ECO:0000313" key="5">
    <source>
        <dbReference type="EMBL" id="GAA3675183.1"/>
    </source>
</evidence>
<evidence type="ECO:0000256" key="2">
    <source>
        <dbReference type="ARBA" id="ARBA00023125"/>
    </source>
</evidence>
<keyword evidence="6" id="KW-1185">Reference proteome</keyword>